<dbReference type="Gene3D" id="2.40.50.140">
    <property type="entry name" value="Nucleic acid-binding proteins"/>
    <property type="match status" value="1"/>
</dbReference>
<reference evidence="14" key="1">
    <citation type="submission" date="2019-01" db="EMBL/GenBank/DDBJ databases">
        <title>Draft genomes of a novel of Sporanaerobacter strains.</title>
        <authorList>
            <person name="Ma S."/>
        </authorList>
    </citation>
    <scope>NUCLEOTIDE SEQUENCE [LARGE SCALE GENOMIC DNA]</scope>
    <source>
        <strain evidence="14">NJN-17</strain>
    </source>
</reference>
<dbReference type="AlphaFoldDB" id="A0A410QC18"/>
<evidence type="ECO:0000256" key="4">
    <source>
        <dbReference type="ARBA" id="ARBA00022730"/>
    </source>
</evidence>
<evidence type="ECO:0000256" key="1">
    <source>
        <dbReference type="ARBA" id="ARBA00022490"/>
    </source>
</evidence>
<evidence type="ECO:0000313" key="13">
    <source>
        <dbReference type="EMBL" id="QAT61556.1"/>
    </source>
</evidence>
<evidence type="ECO:0000259" key="11">
    <source>
        <dbReference type="PROSITE" id="PS50936"/>
    </source>
</evidence>
<evidence type="ECO:0000256" key="2">
    <source>
        <dbReference type="ARBA" id="ARBA00022517"/>
    </source>
</evidence>
<feature type="binding site" evidence="10">
    <location>
        <position position="253"/>
    </location>
    <ligand>
        <name>Zn(2+)</name>
        <dbReference type="ChEBI" id="CHEBI:29105"/>
    </ligand>
</feature>
<dbReference type="PANTHER" id="PTHR32120:SF11">
    <property type="entry name" value="SMALL RIBOSOMAL SUBUNIT BIOGENESIS GTPASE RSGA 1, MITOCHONDRIAL-RELATED"/>
    <property type="match status" value="1"/>
</dbReference>
<feature type="binding site" evidence="10">
    <location>
        <position position="261"/>
    </location>
    <ligand>
        <name>Zn(2+)</name>
        <dbReference type="ChEBI" id="CHEBI:29105"/>
    </ligand>
</feature>
<feature type="binding site" evidence="10">
    <location>
        <position position="248"/>
    </location>
    <ligand>
        <name>Zn(2+)</name>
        <dbReference type="ChEBI" id="CHEBI:29105"/>
    </ligand>
</feature>
<dbReference type="KEGG" id="spoa:EQM13_08175"/>
<dbReference type="Proteomes" id="UP000287969">
    <property type="component" value="Chromosome"/>
</dbReference>
<dbReference type="Gene3D" id="3.40.50.300">
    <property type="entry name" value="P-loop containing nucleotide triphosphate hydrolases"/>
    <property type="match status" value="1"/>
</dbReference>
<dbReference type="SUPFAM" id="SSF50249">
    <property type="entry name" value="Nucleic acid-binding proteins"/>
    <property type="match status" value="1"/>
</dbReference>
<gene>
    <name evidence="10 13" type="primary">rsgA</name>
    <name evidence="13" type="ORF">EQM13_08175</name>
</gene>
<evidence type="ECO:0000256" key="6">
    <source>
        <dbReference type="ARBA" id="ARBA00022801"/>
    </source>
</evidence>
<dbReference type="PROSITE" id="PS51721">
    <property type="entry name" value="G_CP"/>
    <property type="match status" value="1"/>
</dbReference>
<evidence type="ECO:0000256" key="7">
    <source>
        <dbReference type="ARBA" id="ARBA00022833"/>
    </source>
</evidence>
<dbReference type="GO" id="GO:0005737">
    <property type="term" value="C:cytoplasm"/>
    <property type="evidence" value="ECO:0007669"/>
    <property type="project" value="UniProtKB-SubCell"/>
</dbReference>
<feature type="domain" description="EngC GTPase" evidence="11">
    <location>
        <begin position="73"/>
        <end position="221"/>
    </location>
</feature>
<dbReference type="EMBL" id="CP035282">
    <property type="protein sequence ID" value="QAT61556.1"/>
    <property type="molecule type" value="Genomic_DNA"/>
</dbReference>
<comment type="similarity">
    <text evidence="10">Belongs to the TRAFAC class YlqF/YawG GTPase family. RsgA subfamily.</text>
</comment>
<dbReference type="Pfam" id="PF03193">
    <property type="entry name" value="RsgA_GTPase"/>
    <property type="match status" value="1"/>
</dbReference>
<dbReference type="Pfam" id="PF16745">
    <property type="entry name" value="RsgA_N"/>
    <property type="match status" value="1"/>
</dbReference>
<dbReference type="SUPFAM" id="SSF52540">
    <property type="entry name" value="P-loop containing nucleoside triphosphate hydrolases"/>
    <property type="match status" value="1"/>
</dbReference>
<comment type="function">
    <text evidence="10">One of several proteins that assist in the late maturation steps of the functional core of the 30S ribosomal subunit. Helps release RbfA from mature subunits. May play a role in the assembly of ribosomal proteins into the subunit. Circularly permuted GTPase that catalyzes slow GTP hydrolysis, GTPase activity is stimulated by the 30S ribosomal subunit.</text>
</comment>
<dbReference type="InterPro" id="IPR027417">
    <property type="entry name" value="P-loop_NTPase"/>
</dbReference>
<feature type="binding site" evidence="10">
    <location>
        <begin position="165"/>
        <end position="173"/>
    </location>
    <ligand>
        <name>GTP</name>
        <dbReference type="ChEBI" id="CHEBI:37565"/>
    </ligand>
</feature>
<dbReference type="GO" id="GO:0042274">
    <property type="term" value="P:ribosomal small subunit biogenesis"/>
    <property type="evidence" value="ECO:0007669"/>
    <property type="project" value="UniProtKB-UniRule"/>
</dbReference>
<keyword evidence="14" id="KW-1185">Reference proteome</keyword>
<keyword evidence="9 10" id="KW-0342">GTP-binding</keyword>
<sequence length="294" mass="33786">MLEGTIVKGIGGIYYVNTKIGMYECKARGIFRKKNITPLVGDNVLIDENPSAHTGYMLEIRERKTKFERPPVANITQTVIVMSIKNPDINLWLLDRFLILAKYEKIKEIICITKNDLCVNKEEINLIKKIYNSAGYEVLGLSKFFDEGMDRLREILKDNITVFSGPSGVGKSSLLNKIQPDLSLQTGEISHKTKRGKHTTRHVELLELKGGGYVVDTPGFSTLNIEFIKNESEVQQYFNEIAENSGNCKFSDCLHYKEVDCEVRRKVEDGVISRERYENYLRFLQEIKSNKRRY</sequence>
<keyword evidence="6 10" id="KW-0378">Hydrolase</keyword>
<organism evidence="13 14">
    <name type="scientific">Acidilutibacter cellobiosedens</name>
    <dbReference type="NCBI Taxonomy" id="2507161"/>
    <lineage>
        <taxon>Bacteria</taxon>
        <taxon>Bacillati</taxon>
        <taxon>Bacillota</taxon>
        <taxon>Tissierellia</taxon>
        <taxon>Tissierellales</taxon>
        <taxon>Acidilutibacteraceae</taxon>
        <taxon>Acidilutibacter</taxon>
    </lineage>
</organism>
<keyword evidence="2 10" id="KW-0690">Ribosome biogenesis</keyword>
<dbReference type="GO" id="GO:0046872">
    <property type="term" value="F:metal ion binding"/>
    <property type="evidence" value="ECO:0007669"/>
    <property type="project" value="UniProtKB-KW"/>
</dbReference>
<dbReference type="GO" id="GO:0005525">
    <property type="term" value="F:GTP binding"/>
    <property type="evidence" value="ECO:0007669"/>
    <property type="project" value="UniProtKB-UniRule"/>
</dbReference>
<dbReference type="GO" id="GO:0019843">
    <property type="term" value="F:rRNA binding"/>
    <property type="evidence" value="ECO:0007669"/>
    <property type="project" value="UniProtKB-KW"/>
</dbReference>
<dbReference type="HAMAP" id="MF_01820">
    <property type="entry name" value="GTPase_RsgA"/>
    <property type="match status" value="1"/>
</dbReference>
<dbReference type="RefSeq" id="WP_114218792.1">
    <property type="nucleotide sequence ID" value="NZ_CP035282.1"/>
</dbReference>
<evidence type="ECO:0000256" key="10">
    <source>
        <dbReference type="HAMAP-Rule" id="MF_01820"/>
    </source>
</evidence>
<evidence type="ECO:0000256" key="5">
    <source>
        <dbReference type="ARBA" id="ARBA00022741"/>
    </source>
</evidence>
<protein>
    <recommendedName>
        <fullName evidence="10">Small ribosomal subunit biogenesis GTPase RsgA</fullName>
        <ecNumber evidence="10">3.6.1.-</ecNumber>
    </recommendedName>
</protein>
<accession>A0A410QC18</accession>
<feature type="binding site" evidence="10">
    <location>
        <begin position="113"/>
        <end position="116"/>
    </location>
    <ligand>
        <name>GTP</name>
        <dbReference type="ChEBI" id="CHEBI:37565"/>
    </ligand>
</feature>
<dbReference type="InterPro" id="IPR004881">
    <property type="entry name" value="Ribosome_biogen_GTPase_RsgA"/>
</dbReference>
<dbReference type="OrthoDB" id="9809485at2"/>
<dbReference type="InterPro" id="IPR031944">
    <property type="entry name" value="RsgA_N"/>
</dbReference>
<feature type="binding site" evidence="10">
    <location>
        <position position="255"/>
    </location>
    <ligand>
        <name>Zn(2+)</name>
        <dbReference type="ChEBI" id="CHEBI:29105"/>
    </ligand>
</feature>
<keyword evidence="5 10" id="KW-0547">Nucleotide-binding</keyword>
<keyword evidence="7 10" id="KW-0862">Zinc</keyword>
<keyword evidence="1 10" id="KW-0963">Cytoplasm</keyword>
<feature type="domain" description="CP-type G" evidence="12">
    <location>
        <begin position="64"/>
        <end position="223"/>
    </location>
</feature>
<dbReference type="PROSITE" id="PS50936">
    <property type="entry name" value="ENGC_GTPASE"/>
    <property type="match status" value="1"/>
</dbReference>
<keyword evidence="4 10" id="KW-0699">rRNA-binding</keyword>
<dbReference type="EC" id="3.6.1.-" evidence="10"/>
<dbReference type="PANTHER" id="PTHR32120">
    <property type="entry name" value="SMALL RIBOSOMAL SUBUNIT BIOGENESIS GTPASE RSGA"/>
    <property type="match status" value="1"/>
</dbReference>
<dbReference type="InterPro" id="IPR012340">
    <property type="entry name" value="NA-bd_OB-fold"/>
</dbReference>
<evidence type="ECO:0000256" key="9">
    <source>
        <dbReference type="ARBA" id="ARBA00023134"/>
    </source>
</evidence>
<dbReference type="NCBIfam" id="TIGR00157">
    <property type="entry name" value="ribosome small subunit-dependent GTPase A"/>
    <property type="match status" value="1"/>
</dbReference>
<dbReference type="CDD" id="cd01854">
    <property type="entry name" value="YjeQ_EngC"/>
    <property type="match status" value="1"/>
</dbReference>
<dbReference type="InterPro" id="IPR030378">
    <property type="entry name" value="G_CP_dom"/>
</dbReference>
<proteinExistence type="inferred from homology"/>
<comment type="cofactor">
    <cofactor evidence="10">
        <name>Zn(2+)</name>
        <dbReference type="ChEBI" id="CHEBI:29105"/>
    </cofactor>
    <text evidence="10">Binds 1 zinc ion per subunit.</text>
</comment>
<evidence type="ECO:0000313" key="14">
    <source>
        <dbReference type="Proteomes" id="UP000287969"/>
    </source>
</evidence>
<dbReference type="GO" id="GO:0003924">
    <property type="term" value="F:GTPase activity"/>
    <property type="evidence" value="ECO:0007669"/>
    <property type="project" value="UniProtKB-UniRule"/>
</dbReference>
<evidence type="ECO:0000259" key="12">
    <source>
        <dbReference type="PROSITE" id="PS51721"/>
    </source>
</evidence>
<dbReference type="Gene3D" id="1.10.40.50">
    <property type="entry name" value="Probable gtpase engc, domain 3"/>
    <property type="match status" value="1"/>
</dbReference>
<evidence type="ECO:0000256" key="3">
    <source>
        <dbReference type="ARBA" id="ARBA00022723"/>
    </source>
</evidence>
<comment type="subcellular location">
    <subcellularLocation>
        <location evidence="10">Cytoplasm</location>
    </subcellularLocation>
</comment>
<evidence type="ECO:0000256" key="8">
    <source>
        <dbReference type="ARBA" id="ARBA00022884"/>
    </source>
</evidence>
<keyword evidence="3 10" id="KW-0479">Metal-binding</keyword>
<keyword evidence="8 10" id="KW-0694">RNA-binding</keyword>
<name>A0A410QC18_9FIRM</name>
<comment type="subunit">
    <text evidence="10">Monomer. Associates with 30S ribosomal subunit, binds 16S rRNA.</text>
</comment>
<dbReference type="InterPro" id="IPR010914">
    <property type="entry name" value="RsgA_GTPase_dom"/>
</dbReference>